<protein>
    <submittedName>
        <fullName evidence="4">ABC transporter substrate-binding protein</fullName>
    </submittedName>
</protein>
<keyword evidence="5" id="KW-1185">Reference proteome</keyword>
<dbReference type="InterPro" id="IPR001638">
    <property type="entry name" value="Solute-binding_3/MltF_N"/>
</dbReference>
<feature type="domain" description="Solute-binding protein family 3/N-terminal" evidence="3">
    <location>
        <begin position="76"/>
        <end position="310"/>
    </location>
</feature>
<evidence type="ECO:0000256" key="2">
    <source>
        <dbReference type="SAM" id="SignalP"/>
    </source>
</evidence>
<dbReference type="Gene3D" id="3.40.190.10">
    <property type="entry name" value="Periplasmic binding protein-like II"/>
    <property type="match status" value="2"/>
</dbReference>
<gene>
    <name evidence="4" type="ORF">NYO98_18565</name>
</gene>
<evidence type="ECO:0000313" key="4">
    <source>
        <dbReference type="EMBL" id="MCY4728290.1"/>
    </source>
</evidence>
<evidence type="ECO:0000313" key="5">
    <source>
        <dbReference type="Proteomes" id="UP001074726"/>
    </source>
</evidence>
<dbReference type="CDD" id="cd01004">
    <property type="entry name" value="PBP2_MidA_like"/>
    <property type="match status" value="1"/>
</dbReference>
<name>A0ABT4CH38_9ACTN</name>
<dbReference type="RefSeq" id="WP_268113271.1">
    <property type="nucleotide sequence ID" value="NZ_JAPPUX010000005.1"/>
</dbReference>
<reference evidence="4" key="1">
    <citation type="submission" date="2022-08" db="EMBL/GenBank/DDBJ databases">
        <title>Genome sequencing of Nocardioides sp. STR2.</title>
        <authorList>
            <person name="So Y."/>
        </authorList>
    </citation>
    <scope>NUCLEOTIDE SEQUENCE</scope>
    <source>
        <strain evidence="4">STR2</strain>
    </source>
</reference>
<feature type="signal peptide" evidence="2">
    <location>
        <begin position="1"/>
        <end position="22"/>
    </location>
</feature>
<dbReference type="PANTHER" id="PTHR35936:SF17">
    <property type="entry name" value="ARGININE-BINDING EXTRACELLULAR PROTEIN ARTP"/>
    <property type="match status" value="1"/>
</dbReference>
<organism evidence="4 5">
    <name type="scientific">Nocardioides pini</name>
    <dbReference type="NCBI Taxonomy" id="2975053"/>
    <lineage>
        <taxon>Bacteria</taxon>
        <taxon>Bacillati</taxon>
        <taxon>Actinomycetota</taxon>
        <taxon>Actinomycetes</taxon>
        <taxon>Propionibacteriales</taxon>
        <taxon>Nocardioidaceae</taxon>
        <taxon>Nocardioides</taxon>
    </lineage>
</organism>
<dbReference type="Pfam" id="PF00497">
    <property type="entry name" value="SBP_bac_3"/>
    <property type="match status" value="1"/>
</dbReference>
<dbReference type="SMART" id="SM00062">
    <property type="entry name" value="PBPb"/>
    <property type="match status" value="1"/>
</dbReference>
<keyword evidence="1 2" id="KW-0732">Signal</keyword>
<dbReference type="EMBL" id="JAPPUX010000005">
    <property type="protein sequence ID" value="MCY4728290.1"/>
    <property type="molecule type" value="Genomic_DNA"/>
</dbReference>
<dbReference type="SUPFAM" id="SSF53850">
    <property type="entry name" value="Periplasmic binding protein-like II"/>
    <property type="match status" value="1"/>
</dbReference>
<comment type="caution">
    <text evidence="4">The sequence shown here is derived from an EMBL/GenBank/DDBJ whole genome shotgun (WGS) entry which is preliminary data.</text>
</comment>
<accession>A0ABT4CH38</accession>
<dbReference type="PROSITE" id="PS51257">
    <property type="entry name" value="PROKAR_LIPOPROTEIN"/>
    <property type="match status" value="1"/>
</dbReference>
<feature type="chain" id="PRO_5045485543" evidence="2">
    <location>
        <begin position="23"/>
        <end position="323"/>
    </location>
</feature>
<dbReference type="PANTHER" id="PTHR35936">
    <property type="entry name" value="MEMBRANE-BOUND LYTIC MUREIN TRANSGLYCOSYLASE F"/>
    <property type="match status" value="1"/>
</dbReference>
<evidence type="ECO:0000256" key="1">
    <source>
        <dbReference type="ARBA" id="ARBA00022729"/>
    </source>
</evidence>
<dbReference type="Proteomes" id="UP001074726">
    <property type="component" value="Unassembled WGS sequence"/>
</dbReference>
<evidence type="ECO:0000259" key="3">
    <source>
        <dbReference type="SMART" id="SM00062"/>
    </source>
</evidence>
<proteinExistence type="predicted"/>
<sequence>MYASRSLSRPTFKSLVAGAALAALATGLTACGGDASSGETPAPTAGEPVEIADVGSVSPDDELSDLLPAEVADAESVTVATNAPYPPFIDFVEEGNTEDFTGLDHDLVVAIAARLGIAAEFQQQPFDGLVPGLQAGKYDAIVGGITDNFERQETATFVDYTASGTGIAVPAGNPDGIATLADLCGTSVAAQKASKQVGLLEDFSADECSGDDIEVTEYPQNTDAVQALLAGKADAIAATRVNLLEDAEKLTGKVEVIDDPEAPNGYQASPNGIGFVKADAELAEAFRAALQSLMDDGTYDKVLAKYGQEAIGIDEATTDAAID</sequence>